<organism evidence="2 3">
    <name type="scientific">Paragonimus westermani</name>
    <dbReference type="NCBI Taxonomy" id="34504"/>
    <lineage>
        <taxon>Eukaryota</taxon>
        <taxon>Metazoa</taxon>
        <taxon>Spiralia</taxon>
        <taxon>Lophotrochozoa</taxon>
        <taxon>Platyhelminthes</taxon>
        <taxon>Trematoda</taxon>
        <taxon>Digenea</taxon>
        <taxon>Plagiorchiida</taxon>
        <taxon>Troglotremata</taxon>
        <taxon>Troglotrematidae</taxon>
        <taxon>Paragonimus</taxon>
    </lineage>
</organism>
<feature type="non-terminal residue" evidence="2">
    <location>
        <position position="1"/>
    </location>
</feature>
<evidence type="ECO:0000313" key="2">
    <source>
        <dbReference type="EMBL" id="KAF8567962.1"/>
    </source>
</evidence>
<keyword evidence="3" id="KW-1185">Reference proteome</keyword>
<comment type="caution">
    <text evidence="2">The sequence shown here is derived from an EMBL/GenBank/DDBJ whole genome shotgun (WGS) entry which is preliminary data.</text>
</comment>
<sequence length="134" mass="14799">VTNGRIDVTRHGANRASDHILQPRYTWLVWEVHRNATFQPYTALHIRSYSRQHNDSPRPGGGARKTSLGSSVQPVTLGRSQPNGKADSARGQTDSSVYKVLFEPNNGHGRKEPSAFCNHLVGSDLDRLSFSMGC</sequence>
<protein>
    <submittedName>
        <fullName evidence="2">Uncharacterized protein</fullName>
    </submittedName>
</protein>
<evidence type="ECO:0000256" key="1">
    <source>
        <dbReference type="SAM" id="MobiDB-lite"/>
    </source>
</evidence>
<feature type="region of interest" description="Disordered" evidence="1">
    <location>
        <begin position="49"/>
        <end position="96"/>
    </location>
</feature>
<dbReference type="Proteomes" id="UP000699462">
    <property type="component" value="Unassembled WGS sequence"/>
</dbReference>
<feature type="compositionally biased region" description="Polar residues" evidence="1">
    <location>
        <begin position="67"/>
        <end position="83"/>
    </location>
</feature>
<dbReference type="AlphaFoldDB" id="A0A8T0DKY2"/>
<evidence type="ECO:0000313" key="3">
    <source>
        <dbReference type="Proteomes" id="UP000699462"/>
    </source>
</evidence>
<name>A0A8T0DKY2_9TREM</name>
<proteinExistence type="predicted"/>
<gene>
    <name evidence="2" type="ORF">P879_03071</name>
</gene>
<accession>A0A8T0DKY2</accession>
<reference evidence="2 3" key="1">
    <citation type="submission" date="2019-07" db="EMBL/GenBank/DDBJ databases">
        <title>Annotation for the trematode Paragonimus westermani.</title>
        <authorList>
            <person name="Choi Y.-J."/>
        </authorList>
    </citation>
    <scope>NUCLEOTIDE SEQUENCE [LARGE SCALE GENOMIC DNA]</scope>
    <source>
        <strain evidence="2">180907_Pwestermani</strain>
    </source>
</reference>
<dbReference type="EMBL" id="JTDF01003239">
    <property type="protein sequence ID" value="KAF8567962.1"/>
    <property type="molecule type" value="Genomic_DNA"/>
</dbReference>